<protein>
    <recommendedName>
        <fullName evidence="2">Bulb-type lectin domain-containing protein</fullName>
    </recommendedName>
</protein>
<dbReference type="PROSITE" id="PS50927">
    <property type="entry name" value="BULB_LECTIN"/>
    <property type="match status" value="1"/>
</dbReference>
<dbReference type="SUPFAM" id="SSF51110">
    <property type="entry name" value="alpha-D-mannose-specific plant lectins"/>
    <property type="match status" value="1"/>
</dbReference>
<sequence length="147" mass="15227">MRRITKVLIAGVAAATSIVGVAGTASANTTSALYRGQTINVGDSIMGTTGTSTWYELMMQSDGNLVEYRWDGDPTQGSQSRRVCWSSNTYGSGANHATYQQDGNFVVYTPGGYAAWSSNSAGGGGSTVDISSRGALYVGTKQISGAC</sequence>
<evidence type="ECO:0000313" key="3">
    <source>
        <dbReference type="EMBL" id="WTU45907.1"/>
    </source>
</evidence>
<accession>A0AAU2HEF7</accession>
<dbReference type="RefSeq" id="WP_331723696.1">
    <property type="nucleotide sequence ID" value="NZ_CP108254.1"/>
</dbReference>
<evidence type="ECO:0000256" key="1">
    <source>
        <dbReference type="SAM" id="SignalP"/>
    </source>
</evidence>
<dbReference type="AlphaFoldDB" id="A0AAU2HEF7"/>
<dbReference type="EMBL" id="CP108254">
    <property type="protein sequence ID" value="WTU45907.1"/>
    <property type="molecule type" value="Genomic_DNA"/>
</dbReference>
<proteinExistence type="predicted"/>
<feature type="domain" description="Bulb-type lectin" evidence="2">
    <location>
        <begin position="30"/>
        <end position="147"/>
    </location>
</feature>
<dbReference type="InterPro" id="IPR001480">
    <property type="entry name" value="Bulb-type_lectin_dom"/>
</dbReference>
<dbReference type="InterPro" id="IPR036426">
    <property type="entry name" value="Bulb-type_lectin_dom_sf"/>
</dbReference>
<reference evidence="3" key="1">
    <citation type="submission" date="2022-10" db="EMBL/GenBank/DDBJ databases">
        <title>The complete genomes of actinobacterial strains from the NBC collection.</title>
        <authorList>
            <person name="Joergensen T.S."/>
            <person name="Alvarez Arevalo M."/>
            <person name="Sterndorff E.B."/>
            <person name="Faurdal D."/>
            <person name="Vuksanovic O."/>
            <person name="Mourched A.-S."/>
            <person name="Charusanti P."/>
            <person name="Shaw S."/>
            <person name="Blin K."/>
            <person name="Weber T."/>
        </authorList>
    </citation>
    <scope>NUCLEOTIDE SEQUENCE</scope>
    <source>
        <strain evidence="3">NBC_00060</strain>
        <plasmid evidence="3">unnamed1</plasmid>
    </source>
</reference>
<geneLocation type="plasmid" evidence="3">
    <name>unnamed1</name>
</geneLocation>
<organism evidence="3">
    <name type="scientific">Streptomyces sp. NBC_00060</name>
    <dbReference type="NCBI Taxonomy" id="2975636"/>
    <lineage>
        <taxon>Bacteria</taxon>
        <taxon>Bacillati</taxon>
        <taxon>Actinomycetota</taxon>
        <taxon>Actinomycetes</taxon>
        <taxon>Kitasatosporales</taxon>
        <taxon>Streptomycetaceae</taxon>
        <taxon>Streptomyces</taxon>
    </lineage>
</organism>
<gene>
    <name evidence="3" type="ORF">OHV25_40645</name>
</gene>
<name>A0AAU2HEF7_9ACTN</name>
<feature type="signal peptide" evidence="1">
    <location>
        <begin position="1"/>
        <end position="27"/>
    </location>
</feature>
<keyword evidence="1" id="KW-0732">Signal</keyword>
<keyword evidence="3" id="KW-0614">Plasmid</keyword>
<evidence type="ECO:0000259" key="2">
    <source>
        <dbReference type="PROSITE" id="PS50927"/>
    </source>
</evidence>
<dbReference type="Gene3D" id="2.90.10.10">
    <property type="entry name" value="Bulb-type lectin domain"/>
    <property type="match status" value="2"/>
</dbReference>
<feature type="chain" id="PRO_5043311881" description="Bulb-type lectin domain-containing protein" evidence="1">
    <location>
        <begin position="28"/>
        <end position="147"/>
    </location>
</feature>